<gene>
    <name evidence="3" type="ORF">BmR1_04g08950</name>
</gene>
<dbReference type="Gene3D" id="3.40.50.1820">
    <property type="entry name" value="alpha/beta hydrolase"/>
    <property type="match status" value="1"/>
</dbReference>
<reference evidence="3 4" key="1">
    <citation type="journal article" date="2012" name="Nucleic Acids Res.">
        <title>Sequencing of the smallest Apicomplexan genome from the human pathogen Babesia microti.</title>
        <authorList>
            <person name="Cornillot E."/>
            <person name="Hadj-Kaddour K."/>
            <person name="Dassouli A."/>
            <person name="Noel B."/>
            <person name="Ranwez V."/>
            <person name="Vacherie B."/>
            <person name="Augagneur Y."/>
            <person name="Bres V."/>
            <person name="Duclos A."/>
            <person name="Randazzo S."/>
            <person name="Carcy B."/>
            <person name="Debierre-Grockiego F."/>
            <person name="Delbecq S."/>
            <person name="Moubri-Menage K."/>
            <person name="Shams-Eldin H."/>
            <person name="Usmani-Brown S."/>
            <person name="Bringaud F."/>
            <person name="Wincker P."/>
            <person name="Vivares C.P."/>
            <person name="Schwarz R.T."/>
            <person name="Schetters T.P."/>
            <person name="Krause P.J."/>
            <person name="Gorenflot A."/>
            <person name="Berry V."/>
            <person name="Barbe V."/>
            <person name="Ben Mamoun C."/>
        </authorList>
    </citation>
    <scope>NUCLEOTIDE SEQUENCE [LARGE SCALE GENOMIC DNA]</scope>
    <source>
        <strain evidence="3 4">RI</strain>
    </source>
</reference>
<sequence>MDEDFKKFASKYAIKRVSVSGGDYVWSYYQVGSGDQVVFLHGICGTAASYFYLLEELAKNISNIYPNYLTPEVWSYGFLNFLDYLNVKQPVIVASDLSAFLIQLFVNKFPTIAKSLFLINPYRRTDLFCFLSIFRSFFGPIYTLLSHDYLKQIYLDYYINDPYTDQSRVELRDFNARKFMFQQLDNISAKDLGSRLCLQLTECEVYSLPEYYKNCLTLVQTFDSGVPKELRNDVKNAYPSCKYALMKSGFNFPQLSRCNELLSFLYVHLKHNNNNDE</sequence>
<dbReference type="VEuPathDB" id="PiroplasmaDB:BmR1_04g08950"/>
<dbReference type="SUPFAM" id="SSF53474">
    <property type="entry name" value="alpha/beta-Hydrolases"/>
    <property type="match status" value="1"/>
</dbReference>
<dbReference type="GeneID" id="24426420"/>
<dbReference type="PANTHER" id="PTHR15913">
    <property type="entry name" value="ACID CLUSTER PROTEIN 33"/>
    <property type="match status" value="1"/>
</dbReference>
<reference evidence="3 4" key="3">
    <citation type="journal article" date="2016" name="Sci. Rep.">
        <title>Genome-wide diversity and gene expression profiling of Babesia microti isolates identify polymorphic genes that mediate host-pathogen interactions.</title>
        <authorList>
            <person name="Silva J.C."/>
            <person name="Cornillot E."/>
            <person name="McCracken C."/>
            <person name="Usmani-Brown S."/>
            <person name="Dwivedi A."/>
            <person name="Ifeonu O.O."/>
            <person name="Crabtree J."/>
            <person name="Gotia H.T."/>
            <person name="Virji A.Z."/>
            <person name="Reynes C."/>
            <person name="Colinge J."/>
            <person name="Kumar V."/>
            <person name="Lawres L."/>
            <person name="Pazzi J.E."/>
            <person name="Pablo J.V."/>
            <person name="Hung C."/>
            <person name="Brancato J."/>
            <person name="Kumari P."/>
            <person name="Orvis J."/>
            <person name="Tretina K."/>
            <person name="Chibucos M."/>
            <person name="Ott S."/>
            <person name="Sadzewicz L."/>
            <person name="Sengamalay N."/>
            <person name="Shetty A.C."/>
            <person name="Su Q."/>
            <person name="Tallon L."/>
            <person name="Fraser C.M."/>
            <person name="Frutos R."/>
            <person name="Molina D.M."/>
            <person name="Krause P.J."/>
            <person name="Ben Mamoun C."/>
        </authorList>
    </citation>
    <scope>NUCLEOTIDE SEQUENCE [LARGE SCALE GENOMIC DNA]</scope>
    <source>
        <strain evidence="3 4">RI</strain>
    </source>
</reference>
<dbReference type="InterPro" id="IPR026151">
    <property type="entry name" value="Maspardin"/>
</dbReference>
<name>A0A1N6LYA4_BABMR</name>
<keyword evidence="2" id="KW-0963">Cytoplasm</keyword>
<dbReference type="AlphaFoldDB" id="A0A1N6LYA4"/>
<dbReference type="OrthoDB" id="10264550at2759"/>
<evidence type="ECO:0000256" key="2">
    <source>
        <dbReference type="ARBA" id="ARBA00022490"/>
    </source>
</evidence>
<dbReference type="PANTHER" id="PTHR15913:SF0">
    <property type="entry name" value="MASPARDIN"/>
    <property type="match status" value="1"/>
</dbReference>
<dbReference type="RefSeq" id="XP_021337906.1">
    <property type="nucleotide sequence ID" value="XM_021482736.1"/>
</dbReference>
<keyword evidence="4" id="KW-1185">Reference proteome</keyword>
<comment type="subcellular location">
    <subcellularLocation>
        <location evidence="1">Cytoplasm</location>
    </subcellularLocation>
</comment>
<organism evidence="3 4">
    <name type="scientific">Babesia microti (strain RI)</name>
    <dbReference type="NCBI Taxonomy" id="1133968"/>
    <lineage>
        <taxon>Eukaryota</taxon>
        <taxon>Sar</taxon>
        <taxon>Alveolata</taxon>
        <taxon>Apicomplexa</taxon>
        <taxon>Aconoidasida</taxon>
        <taxon>Piroplasmida</taxon>
        <taxon>Babesiidae</taxon>
        <taxon>Babesia</taxon>
    </lineage>
</organism>
<evidence type="ECO:0000256" key="1">
    <source>
        <dbReference type="ARBA" id="ARBA00004496"/>
    </source>
</evidence>
<accession>A0A1N6LYA4</accession>
<dbReference type="InterPro" id="IPR029058">
    <property type="entry name" value="AB_hydrolase_fold"/>
</dbReference>
<dbReference type="GO" id="GO:0005737">
    <property type="term" value="C:cytoplasm"/>
    <property type="evidence" value="ECO:0007669"/>
    <property type="project" value="UniProtKB-SubCell"/>
</dbReference>
<dbReference type="KEGG" id="bmic:BmR1_04g08950"/>
<dbReference type="EMBL" id="LN871599">
    <property type="protein sequence ID" value="SIO73853.1"/>
    <property type="molecule type" value="Genomic_DNA"/>
</dbReference>
<proteinExistence type="predicted"/>
<reference evidence="3 4" key="2">
    <citation type="journal article" date="2013" name="PLoS ONE">
        <title>Whole genome mapping and re-organization of the nuclear and mitochondrial genomes of Babesia microti isolates.</title>
        <authorList>
            <person name="Cornillot E."/>
            <person name="Dassouli A."/>
            <person name="Garg A."/>
            <person name="Pachikara N."/>
            <person name="Randazzo S."/>
            <person name="Depoix D."/>
            <person name="Carcy B."/>
            <person name="Delbecq S."/>
            <person name="Frutos R."/>
            <person name="Silva J.C."/>
            <person name="Sutton R."/>
            <person name="Krause P.J."/>
            <person name="Mamoun C.B."/>
        </authorList>
    </citation>
    <scope>NUCLEOTIDE SEQUENCE [LARGE SCALE GENOMIC DNA]</scope>
    <source>
        <strain evidence="3 4">RI</strain>
    </source>
</reference>
<evidence type="ECO:0000313" key="4">
    <source>
        <dbReference type="Proteomes" id="UP000002899"/>
    </source>
</evidence>
<evidence type="ECO:0000313" key="3">
    <source>
        <dbReference type="EMBL" id="SIO73853.1"/>
    </source>
</evidence>
<protein>
    <submittedName>
        <fullName evidence="3">Maspardin</fullName>
    </submittedName>
</protein>
<dbReference type="Proteomes" id="UP000002899">
    <property type="component" value="Chromosome IV"/>
</dbReference>